<accession>X1GYW3</accession>
<comment type="caution">
    <text evidence="1">The sequence shown here is derived from an EMBL/GenBank/DDBJ whole genome shotgun (WGS) entry which is preliminary data.</text>
</comment>
<sequence>MKATIFPQGISAIAAGYVTDTTIYCPSSAEAGALIDVEIVVTNISSETLAITTTGLVEEIQTGVTNPLYPSPDYIWIDPGSTASFTTSFIMPPSDVRYWNFVFYWDGAEFIQDLVTYVDIA</sequence>
<evidence type="ECO:0000313" key="1">
    <source>
        <dbReference type="EMBL" id="GAH38208.1"/>
    </source>
</evidence>
<organism evidence="1">
    <name type="scientific">marine sediment metagenome</name>
    <dbReference type="NCBI Taxonomy" id="412755"/>
    <lineage>
        <taxon>unclassified sequences</taxon>
        <taxon>metagenomes</taxon>
        <taxon>ecological metagenomes</taxon>
    </lineage>
</organism>
<name>X1GYW3_9ZZZZ</name>
<protein>
    <recommendedName>
        <fullName evidence="2">CARDB domain-containing protein</fullName>
    </recommendedName>
</protein>
<proteinExistence type="predicted"/>
<reference evidence="1" key="1">
    <citation type="journal article" date="2014" name="Front. Microbiol.">
        <title>High frequency of phylogenetically diverse reductive dehalogenase-homologous genes in deep subseafloor sedimentary metagenomes.</title>
        <authorList>
            <person name="Kawai M."/>
            <person name="Futagami T."/>
            <person name="Toyoda A."/>
            <person name="Takaki Y."/>
            <person name="Nishi S."/>
            <person name="Hori S."/>
            <person name="Arai W."/>
            <person name="Tsubouchi T."/>
            <person name="Morono Y."/>
            <person name="Uchiyama I."/>
            <person name="Ito T."/>
            <person name="Fujiyama A."/>
            <person name="Inagaki F."/>
            <person name="Takami H."/>
        </authorList>
    </citation>
    <scope>NUCLEOTIDE SEQUENCE</scope>
    <source>
        <strain evidence="1">Expedition CK06-06</strain>
    </source>
</reference>
<gene>
    <name evidence="1" type="ORF">S03H2_20579</name>
</gene>
<dbReference type="AlphaFoldDB" id="X1GYW3"/>
<feature type="non-terminal residue" evidence="1">
    <location>
        <position position="121"/>
    </location>
</feature>
<evidence type="ECO:0008006" key="2">
    <source>
        <dbReference type="Google" id="ProtNLM"/>
    </source>
</evidence>
<dbReference type="EMBL" id="BARU01010859">
    <property type="protein sequence ID" value="GAH38208.1"/>
    <property type="molecule type" value="Genomic_DNA"/>
</dbReference>